<name>L7CJK0_RHOBT</name>
<dbReference type="PATRIC" id="fig|993516.3.peg.2083"/>
<comment type="caution">
    <text evidence="1">The sequence shown here is derived from an EMBL/GenBank/DDBJ whole genome shotgun (WGS) entry which is preliminary data.</text>
</comment>
<dbReference type="EMBL" id="AMWG01000043">
    <property type="protein sequence ID" value="ELP33817.1"/>
    <property type="molecule type" value="Genomic_DNA"/>
</dbReference>
<protein>
    <submittedName>
        <fullName evidence="1">Uncharacterized protein</fullName>
    </submittedName>
</protein>
<reference evidence="1 2" key="1">
    <citation type="journal article" date="2013" name="Mar. Genomics">
        <title>Expression of sulfatases in Rhodopirellula baltica and the diversity of sulfatases in the genus Rhodopirellula.</title>
        <authorList>
            <person name="Wegner C.E."/>
            <person name="Richter-Heitmann T."/>
            <person name="Klindworth A."/>
            <person name="Klockow C."/>
            <person name="Richter M."/>
            <person name="Achstetter T."/>
            <person name="Glockner F.O."/>
            <person name="Harder J."/>
        </authorList>
    </citation>
    <scope>NUCLEOTIDE SEQUENCE [LARGE SCALE GENOMIC DNA]</scope>
    <source>
        <strain evidence="1 2">SWK14</strain>
    </source>
</reference>
<evidence type="ECO:0000313" key="1">
    <source>
        <dbReference type="EMBL" id="ELP33817.1"/>
    </source>
</evidence>
<dbReference type="AlphaFoldDB" id="L7CJK0"/>
<gene>
    <name evidence="1" type="ORF">RBSWK_01953</name>
</gene>
<organism evidence="1 2">
    <name type="scientific">Rhodopirellula baltica SWK14</name>
    <dbReference type="NCBI Taxonomy" id="993516"/>
    <lineage>
        <taxon>Bacteria</taxon>
        <taxon>Pseudomonadati</taxon>
        <taxon>Planctomycetota</taxon>
        <taxon>Planctomycetia</taxon>
        <taxon>Pirellulales</taxon>
        <taxon>Pirellulaceae</taxon>
        <taxon>Rhodopirellula</taxon>
    </lineage>
</organism>
<sequence>MSAKGFGGNAIRSFSNYAANLATLQGFRWQERRLVLFRRRLEWRNPSSMGVLPLV</sequence>
<accession>L7CJK0</accession>
<evidence type="ECO:0000313" key="2">
    <source>
        <dbReference type="Proteomes" id="UP000010959"/>
    </source>
</evidence>
<dbReference type="Proteomes" id="UP000010959">
    <property type="component" value="Unassembled WGS sequence"/>
</dbReference>
<proteinExistence type="predicted"/>